<reference evidence="1 2" key="1">
    <citation type="submission" date="2020-06" db="EMBL/GenBank/DDBJ databases">
        <title>Transcriptomic and genomic resources for Thalictrum thalictroides and T. hernandezii: Facilitating candidate gene discovery in an emerging model plant lineage.</title>
        <authorList>
            <person name="Arias T."/>
            <person name="Riano-Pachon D.M."/>
            <person name="Di Stilio V.S."/>
        </authorList>
    </citation>
    <scope>NUCLEOTIDE SEQUENCE [LARGE SCALE GENOMIC DNA]</scope>
    <source>
        <strain evidence="2">cv. WT478/WT964</strain>
        <tissue evidence="1">Leaves</tissue>
    </source>
</reference>
<keyword evidence="2" id="KW-1185">Reference proteome</keyword>
<name>A0A7J6WIG4_THATH</name>
<organism evidence="1 2">
    <name type="scientific">Thalictrum thalictroides</name>
    <name type="common">Rue-anemone</name>
    <name type="synonym">Anemone thalictroides</name>
    <dbReference type="NCBI Taxonomy" id="46969"/>
    <lineage>
        <taxon>Eukaryota</taxon>
        <taxon>Viridiplantae</taxon>
        <taxon>Streptophyta</taxon>
        <taxon>Embryophyta</taxon>
        <taxon>Tracheophyta</taxon>
        <taxon>Spermatophyta</taxon>
        <taxon>Magnoliopsida</taxon>
        <taxon>Ranunculales</taxon>
        <taxon>Ranunculaceae</taxon>
        <taxon>Thalictroideae</taxon>
        <taxon>Thalictrum</taxon>
    </lineage>
</organism>
<proteinExistence type="predicted"/>
<accession>A0A7J6WIG4</accession>
<sequence length="79" mass="8830">MKSNQGGLWCKEIKGGKTFTKVVKKEHAGTVKEAGDDERNTGSRPYYWMTGEAFLKDMLHKYTKEGFGVACDVLALLND</sequence>
<comment type="caution">
    <text evidence="1">The sequence shown here is derived from an EMBL/GenBank/DDBJ whole genome shotgun (WGS) entry which is preliminary data.</text>
</comment>
<dbReference type="EMBL" id="JABWDY010016275">
    <property type="protein sequence ID" value="KAF5196225.1"/>
    <property type="molecule type" value="Genomic_DNA"/>
</dbReference>
<evidence type="ECO:0000313" key="1">
    <source>
        <dbReference type="EMBL" id="KAF5196225.1"/>
    </source>
</evidence>
<protein>
    <submittedName>
        <fullName evidence="1">Uncharacterized protein</fullName>
    </submittedName>
</protein>
<dbReference type="AlphaFoldDB" id="A0A7J6WIG4"/>
<evidence type="ECO:0000313" key="2">
    <source>
        <dbReference type="Proteomes" id="UP000554482"/>
    </source>
</evidence>
<gene>
    <name evidence="1" type="ORF">FRX31_014190</name>
</gene>
<dbReference type="Proteomes" id="UP000554482">
    <property type="component" value="Unassembled WGS sequence"/>
</dbReference>